<dbReference type="InterPro" id="IPR011899">
    <property type="entry name" value="Glutaredoxin_euk/vir"/>
</dbReference>
<dbReference type="InterPro" id="IPR014025">
    <property type="entry name" value="Glutaredoxin_subgr"/>
</dbReference>
<dbReference type="NCBIfam" id="TIGR02180">
    <property type="entry name" value="GRX_euk"/>
    <property type="match status" value="1"/>
</dbReference>
<dbReference type="EnsemblMetazoa" id="GPAI022801-RA">
    <property type="protein sequence ID" value="GPAI022801-PA"/>
    <property type="gene ID" value="GPAI022801"/>
</dbReference>
<dbReference type="InterPro" id="IPR036249">
    <property type="entry name" value="Thioredoxin-like_sf"/>
</dbReference>
<dbReference type="GO" id="GO:0015038">
    <property type="term" value="F:glutathione disulfide oxidoreductase activity"/>
    <property type="evidence" value="ECO:0007669"/>
    <property type="project" value="TreeGrafter"/>
</dbReference>
<dbReference type="PROSITE" id="PS51354">
    <property type="entry name" value="GLUTAREDOXIN_2"/>
    <property type="match status" value="1"/>
</dbReference>
<dbReference type="STRING" id="7398.A0A1A9ZRK1"/>
<accession>A0A1A9ZRK1</accession>
<dbReference type="Pfam" id="PF00462">
    <property type="entry name" value="Glutaredoxin"/>
    <property type="match status" value="1"/>
</dbReference>
<reference evidence="3" key="1">
    <citation type="submission" date="2014-03" db="EMBL/GenBank/DDBJ databases">
        <authorList>
            <person name="Aksoy S."/>
            <person name="Warren W."/>
            <person name="Wilson R.K."/>
        </authorList>
    </citation>
    <scope>NUCLEOTIDE SEQUENCE [LARGE SCALE GENOMIC DNA]</scope>
    <source>
        <strain evidence="3">IAEA</strain>
    </source>
</reference>
<evidence type="ECO:0000313" key="3">
    <source>
        <dbReference type="Proteomes" id="UP000092445"/>
    </source>
</evidence>
<keyword evidence="3" id="KW-1185">Reference proteome</keyword>
<dbReference type="Proteomes" id="UP000092445">
    <property type="component" value="Unassembled WGS sequence"/>
</dbReference>
<proteinExistence type="predicted"/>
<dbReference type="CDD" id="cd03419">
    <property type="entry name" value="GRX_GRXh_1_2_like"/>
    <property type="match status" value="1"/>
</dbReference>
<dbReference type="PANTHER" id="PTHR45694">
    <property type="entry name" value="GLUTAREDOXIN 2"/>
    <property type="match status" value="1"/>
</dbReference>
<dbReference type="AlphaFoldDB" id="A0A1A9ZRK1"/>
<dbReference type="Gene3D" id="3.40.30.10">
    <property type="entry name" value="Glutaredoxin"/>
    <property type="match status" value="1"/>
</dbReference>
<name>A0A1A9ZRK1_GLOPL</name>
<dbReference type="PRINTS" id="PR00160">
    <property type="entry name" value="GLUTAREDOXIN"/>
</dbReference>
<organism evidence="2 3">
    <name type="scientific">Glossina pallidipes</name>
    <name type="common">Tsetse fly</name>
    <dbReference type="NCBI Taxonomy" id="7398"/>
    <lineage>
        <taxon>Eukaryota</taxon>
        <taxon>Metazoa</taxon>
        <taxon>Ecdysozoa</taxon>
        <taxon>Arthropoda</taxon>
        <taxon>Hexapoda</taxon>
        <taxon>Insecta</taxon>
        <taxon>Pterygota</taxon>
        <taxon>Neoptera</taxon>
        <taxon>Endopterygota</taxon>
        <taxon>Diptera</taxon>
        <taxon>Brachycera</taxon>
        <taxon>Muscomorpha</taxon>
        <taxon>Hippoboscoidea</taxon>
        <taxon>Glossinidae</taxon>
        <taxon>Glossina</taxon>
    </lineage>
</organism>
<protein>
    <recommendedName>
        <fullName evidence="1">Glutaredoxin domain-containing protein</fullName>
    </recommendedName>
</protein>
<sequence>MGSVISQLPKPANTANMNSPQAEMVKSVLQDHKVVIFSKSYCPFSTMAKEQFRKLDVAIHVIELDQRDDGDEIQSILGEITGSRMVPRCFINGNFIGGGTDVKKISKYSDFMNLHMMHVCLDRFRYIKFLGIRARKQGKIFLTDRRDMTTISEFRNMKYEHTLLIFHLNGKDNNMHFAISSLFRFNKLFYNANSLQKVDL</sequence>
<dbReference type="GO" id="GO:0005737">
    <property type="term" value="C:cytoplasm"/>
    <property type="evidence" value="ECO:0007669"/>
    <property type="project" value="TreeGrafter"/>
</dbReference>
<dbReference type="VEuPathDB" id="VectorBase:GPAI022801"/>
<evidence type="ECO:0000313" key="2">
    <source>
        <dbReference type="EnsemblMetazoa" id="GPAI022801-PA"/>
    </source>
</evidence>
<dbReference type="InterPro" id="IPR002109">
    <property type="entry name" value="Glutaredoxin"/>
</dbReference>
<dbReference type="PANTHER" id="PTHR45694:SF5">
    <property type="entry name" value="GLUTAREDOXIN 2"/>
    <property type="match status" value="1"/>
</dbReference>
<evidence type="ECO:0000259" key="1">
    <source>
        <dbReference type="Pfam" id="PF00462"/>
    </source>
</evidence>
<feature type="domain" description="Glutaredoxin" evidence="1">
    <location>
        <begin position="34"/>
        <end position="96"/>
    </location>
</feature>
<dbReference type="GO" id="GO:0034599">
    <property type="term" value="P:cellular response to oxidative stress"/>
    <property type="evidence" value="ECO:0007669"/>
    <property type="project" value="TreeGrafter"/>
</dbReference>
<reference evidence="2" key="2">
    <citation type="submission" date="2020-05" db="UniProtKB">
        <authorList>
            <consortium name="EnsemblMetazoa"/>
        </authorList>
    </citation>
    <scope>IDENTIFICATION</scope>
    <source>
        <strain evidence="2">IAEA</strain>
    </source>
</reference>
<dbReference type="SUPFAM" id="SSF52833">
    <property type="entry name" value="Thioredoxin-like"/>
    <property type="match status" value="1"/>
</dbReference>